<dbReference type="STRING" id="1178516.AWR27_10940"/>
<keyword evidence="4" id="KW-1185">Reference proteome</keyword>
<evidence type="ECO:0000259" key="2">
    <source>
        <dbReference type="Pfam" id="PF07584"/>
    </source>
</evidence>
<gene>
    <name evidence="3" type="ORF">AWR27_10940</name>
</gene>
<keyword evidence="1" id="KW-0812">Transmembrane</keyword>
<dbReference type="PANTHER" id="PTHR37464:SF1">
    <property type="entry name" value="BLL2463 PROTEIN"/>
    <property type="match status" value="1"/>
</dbReference>
<organism evidence="3 4">
    <name type="scientific">Spirosoma montaniterrae</name>
    <dbReference type="NCBI Taxonomy" id="1178516"/>
    <lineage>
        <taxon>Bacteria</taxon>
        <taxon>Pseudomonadati</taxon>
        <taxon>Bacteroidota</taxon>
        <taxon>Cytophagia</taxon>
        <taxon>Cytophagales</taxon>
        <taxon>Cytophagaceae</taxon>
        <taxon>Spirosoma</taxon>
    </lineage>
</organism>
<keyword evidence="1" id="KW-0472">Membrane</keyword>
<feature type="transmembrane region" description="Helical" evidence="1">
    <location>
        <begin position="6"/>
        <end position="23"/>
    </location>
</feature>
<dbReference type="Pfam" id="PF07584">
    <property type="entry name" value="BatA"/>
    <property type="match status" value="1"/>
</dbReference>
<proteinExistence type="predicted"/>
<dbReference type="RefSeq" id="WP_077131229.1">
    <property type="nucleotide sequence ID" value="NZ_CP014263.1"/>
</dbReference>
<sequence length="380" mass="42915">MFIEPAFLWASLAVVIPIAIHFWHQKRGKPLPWAAMRWLAEREQQQSRGLRLDNLWLLLLRCLLLIVLAIMLAQPLLNWLNQRKTVEQIHLVQPNAAVLNAFRFELEQARQQNERVVDTESFTNPLALQTAINALPTTDAQLHLYLVNDPIWADAPAITVPKRFQLHTVVDSAPQPKAYLIGQASKRLFVAHNGQLMSQTGPNQGIRFQTQPAHTGPIRVLLNYIKAAEHQSVRAALQALTDVYGFDFATDDKPQPNVSYDLMLTDHLPVSANPQTLYIVSDIVASPTTDNVIVTNETLIPQTSERVAAGQLPEWLGEQILRHYGVWQNRQPLSQRALKTLFVPTTKPEPARQAGLQHALTLFFIVVLILERWLALTKNA</sequence>
<dbReference type="NCBIfam" id="TIGR02226">
    <property type="entry name" value="two_anch"/>
    <property type="match status" value="1"/>
</dbReference>
<keyword evidence="1" id="KW-1133">Transmembrane helix</keyword>
<dbReference type="InterPro" id="IPR024163">
    <property type="entry name" value="Aerotolerance_reg_N"/>
</dbReference>
<evidence type="ECO:0000256" key="1">
    <source>
        <dbReference type="SAM" id="Phobius"/>
    </source>
</evidence>
<reference evidence="3 4" key="1">
    <citation type="submission" date="2016-01" db="EMBL/GenBank/DDBJ databases">
        <authorList>
            <person name="Oliw E.H."/>
        </authorList>
    </citation>
    <scope>NUCLEOTIDE SEQUENCE [LARGE SCALE GENOMIC DNA]</scope>
    <source>
        <strain evidence="3 4">DY10</strain>
    </source>
</reference>
<dbReference type="EMBL" id="CP014263">
    <property type="protein sequence ID" value="AQG79795.1"/>
    <property type="molecule type" value="Genomic_DNA"/>
</dbReference>
<protein>
    <recommendedName>
        <fullName evidence="2">Aerotolerance regulator N-terminal domain-containing protein</fullName>
    </recommendedName>
</protein>
<accession>A0A1P9WWN3</accession>
<dbReference type="PANTHER" id="PTHR37464">
    <property type="entry name" value="BLL2463 PROTEIN"/>
    <property type="match status" value="1"/>
</dbReference>
<dbReference type="AlphaFoldDB" id="A0A1P9WWN3"/>
<evidence type="ECO:0000313" key="4">
    <source>
        <dbReference type="Proteomes" id="UP000187941"/>
    </source>
</evidence>
<evidence type="ECO:0000313" key="3">
    <source>
        <dbReference type="EMBL" id="AQG79795.1"/>
    </source>
</evidence>
<dbReference type="InterPro" id="IPR011933">
    <property type="entry name" value="Double_TM_dom"/>
</dbReference>
<name>A0A1P9WWN3_9BACT</name>
<dbReference type="KEGG" id="smon:AWR27_10940"/>
<feature type="transmembrane region" description="Helical" evidence="1">
    <location>
        <begin position="355"/>
        <end position="375"/>
    </location>
</feature>
<feature type="domain" description="Aerotolerance regulator N-terminal" evidence="2">
    <location>
        <begin position="2"/>
        <end position="75"/>
    </location>
</feature>
<dbReference type="Proteomes" id="UP000187941">
    <property type="component" value="Chromosome"/>
</dbReference>
<feature type="transmembrane region" description="Helical" evidence="1">
    <location>
        <begin position="55"/>
        <end position="77"/>
    </location>
</feature>
<dbReference type="OrthoDB" id="890881at2"/>